<dbReference type="GO" id="GO:0005737">
    <property type="term" value="C:cytoplasm"/>
    <property type="evidence" value="ECO:0007669"/>
    <property type="project" value="TreeGrafter"/>
</dbReference>
<feature type="region of interest" description="Disordered" evidence="13">
    <location>
        <begin position="412"/>
        <end position="438"/>
    </location>
</feature>
<protein>
    <recommendedName>
        <fullName evidence="3">Small RNA 2'-O-methyltransferase</fullName>
        <ecNumber evidence="11">2.1.1.386</ecNumber>
    </recommendedName>
</protein>
<evidence type="ECO:0000256" key="10">
    <source>
        <dbReference type="ARBA" id="ARBA00023158"/>
    </source>
</evidence>
<dbReference type="GO" id="GO:0003723">
    <property type="term" value="F:RNA binding"/>
    <property type="evidence" value="ECO:0007669"/>
    <property type="project" value="UniProtKB-KW"/>
</dbReference>
<evidence type="ECO:0000313" key="15">
    <source>
        <dbReference type="EMBL" id="KAF9147739.1"/>
    </source>
</evidence>
<keyword evidence="16" id="KW-1185">Reference proteome</keyword>
<dbReference type="CDD" id="cd02440">
    <property type="entry name" value="AdoMet_MTases"/>
    <property type="match status" value="1"/>
</dbReference>
<keyword evidence="5" id="KW-0808">Transferase</keyword>
<dbReference type="PANTHER" id="PTHR21404">
    <property type="entry name" value="HEN1"/>
    <property type="match status" value="1"/>
</dbReference>
<comment type="catalytic activity">
    <reaction evidence="12">
        <text>small RNA 3'-end nucleotide + S-adenosyl-L-methionine = small RNA 3'-end 2'-O-methylnucleotide + S-adenosyl-L-homocysteine + H(+)</text>
        <dbReference type="Rhea" id="RHEA:37887"/>
        <dbReference type="Rhea" id="RHEA-COMP:10415"/>
        <dbReference type="Rhea" id="RHEA-COMP:10416"/>
        <dbReference type="ChEBI" id="CHEBI:15378"/>
        <dbReference type="ChEBI" id="CHEBI:57856"/>
        <dbReference type="ChEBI" id="CHEBI:59789"/>
        <dbReference type="ChEBI" id="CHEBI:74896"/>
        <dbReference type="ChEBI" id="CHEBI:74898"/>
        <dbReference type="EC" id="2.1.1.386"/>
    </reaction>
</comment>
<keyword evidence="8" id="KW-0460">Magnesium</keyword>
<dbReference type="InterPro" id="IPR029063">
    <property type="entry name" value="SAM-dependent_MTases_sf"/>
</dbReference>
<organism evidence="15 16">
    <name type="scientific">Linnemannia schmuckeri</name>
    <dbReference type="NCBI Taxonomy" id="64567"/>
    <lineage>
        <taxon>Eukaryota</taxon>
        <taxon>Fungi</taxon>
        <taxon>Fungi incertae sedis</taxon>
        <taxon>Mucoromycota</taxon>
        <taxon>Mortierellomycotina</taxon>
        <taxon>Mortierellomycetes</taxon>
        <taxon>Mortierellales</taxon>
        <taxon>Mortierellaceae</taxon>
        <taxon>Linnemannia</taxon>
    </lineage>
</organism>
<dbReference type="Gene3D" id="3.40.50.150">
    <property type="entry name" value="Vaccinia Virus protein VP39"/>
    <property type="match status" value="1"/>
</dbReference>
<proteinExistence type="inferred from homology"/>
<accession>A0A9P5V8H7</accession>
<dbReference type="Proteomes" id="UP000748756">
    <property type="component" value="Unassembled WGS sequence"/>
</dbReference>
<evidence type="ECO:0000256" key="8">
    <source>
        <dbReference type="ARBA" id="ARBA00022842"/>
    </source>
</evidence>
<evidence type="ECO:0000259" key="14">
    <source>
        <dbReference type="Pfam" id="PF08242"/>
    </source>
</evidence>
<evidence type="ECO:0000256" key="2">
    <source>
        <dbReference type="ARBA" id="ARBA00009026"/>
    </source>
</evidence>
<evidence type="ECO:0000256" key="9">
    <source>
        <dbReference type="ARBA" id="ARBA00022884"/>
    </source>
</evidence>
<dbReference type="GO" id="GO:0090486">
    <property type="term" value="F:small RNA 2'-O-methyltransferase activity"/>
    <property type="evidence" value="ECO:0007669"/>
    <property type="project" value="UniProtKB-EC"/>
</dbReference>
<feature type="compositionally biased region" description="Low complexity" evidence="13">
    <location>
        <begin position="1"/>
        <end position="20"/>
    </location>
</feature>
<dbReference type="InterPro" id="IPR013217">
    <property type="entry name" value="Methyltransf_12"/>
</dbReference>
<evidence type="ECO:0000256" key="11">
    <source>
        <dbReference type="ARBA" id="ARBA00035025"/>
    </source>
</evidence>
<dbReference type="InterPro" id="IPR026610">
    <property type="entry name" value="Hen1"/>
</dbReference>
<dbReference type="AlphaFoldDB" id="A0A9P5V8H7"/>
<dbReference type="GO" id="GO:0046872">
    <property type="term" value="F:metal ion binding"/>
    <property type="evidence" value="ECO:0007669"/>
    <property type="project" value="UniProtKB-KW"/>
</dbReference>
<feature type="compositionally biased region" description="Polar residues" evidence="13">
    <location>
        <begin position="328"/>
        <end position="343"/>
    </location>
</feature>
<evidence type="ECO:0000313" key="16">
    <source>
        <dbReference type="Proteomes" id="UP000748756"/>
    </source>
</evidence>
<evidence type="ECO:0000256" key="6">
    <source>
        <dbReference type="ARBA" id="ARBA00022691"/>
    </source>
</evidence>
<dbReference type="GO" id="GO:0001510">
    <property type="term" value="P:RNA methylation"/>
    <property type="evidence" value="ECO:0007669"/>
    <property type="project" value="InterPro"/>
</dbReference>
<comment type="cofactor">
    <cofactor evidence="1">
        <name>Mg(2+)</name>
        <dbReference type="ChEBI" id="CHEBI:18420"/>
    </cofactor>
</comment>
<dbReference type="GO" id="GO:0030422">
    <property type="term" value="P:siRNA processing"/>
    <property type="evidence" value="ECO:0007669"/>
    <property type="project" value="TreeGrafter"/>
</dbReference>
<keyword evidence="6" id="KW-0949">S-adenosyl-L-methionine</keyword>
<keyword evidence="4" id="KW-0489">Methyltransferase</keyword>
<evidence type="ECO:0000256" key="12">
    <source>
        <dbReference type="ARBA" id="ARBA00048418"/>
    </source>
</evidence>
<gene>
    <name evidence="15" type="primary">HENMT1</name>
    <name evidence="15" type="ORF">BG015_010580</name>
</gene>
<dbReference type="EMBL" id="JAAAUQ010000764">
    <property type="protein sequence ID" value="KAF9147739.1"/>
    <property type="molecule type" value="Genomic_DNA"/>
</dbReference>
<keyword evidence="7" id="KW-0479">Metal-binding</keyword>
<keyword evidence="10" id="KW-0943">RNA-mediated gene silencing</keyword>
<evidence type="ECO:0000256" key="1">
    <source>
        <dbReference type="ARBA" id="ARBA00001946"/>
    </source>
</evidence>
<evidence type="ECO:0000256" key="4">
    <source>
        <dbReference type="ARBA" id="ARBA00022603"/>
    </source>
</evidence>
<dbReference type="Pfam" id="PF08242">
    <property type="entry name" value="Methyltransf_12"/>
    <property type="match status" value="1"/>
</dbReference>
<evidence type="ECO:0000256" key="3">
    <source>
        <dbReference type="ARBA" id="ARBA00021330"/>
    </source>
</evidence>
<dbReference type="GO" id="GO:0005634">
    <property type="term" value="C:nucleus"/>
    <property type="evidence" value="ECO:0007669"/>
    <property type="project" value="TreeGrafter"/>
</dbReference>
<evidence type="ECO:0000256" key="5">
    <source>
        <dbReference type="ARBA" id="ARBA00022679"/>
    </source>
</evidence>
<dbReference type="SUPFAM" id="SSF53335">
    <property type="entry name" value="S-adenosyl-L-methionine-dependent methyltransferases"/>
    <property type="match status" value="1"/>
</dbReference>
<comment type="caution">
    <text evidence="15">The sequence shown here is derived from an EMBL/GenBank/DDBJ whole genome shotgun (WGS) entry which is preliminary data.</text>
</comment>
<feature type="region of interest" description="Disordered" evidence="13">
    <location>
        <begin position="305"/>
        <end position="349"/>
    </location>
</feature>
<keyword evidence="9" id="KW-0694">RNA-binding</keyword>
<evidence type="ECO:0000256" key="13">
    <source>
        <dbReference type="SAM" id="MobiDB-lite"/>
    </source>
</evidence>
<reference evidence="15" key="1">
    <citation type="journal article" date="2020" name="Fungal Divers.">
        <title>Resolving the Mortierellaceae phylogeny through synthesis of multi-gene phylogenetics and phylogenomics.</title>
        <authorList>
            <person name="Vandepol N."/>
            <person name="Liber J."/>
            <person name="Desiro A."/>
            <person name="Na H."/>
            <person name="Kennedy M."/>
            <person name="Barry K."/>
            <person name="Grigoriev I.V."/>
            <person name="Miller A.N."/>
            <person name="O'Donnell K."/>
            <person name="Stajich J.E."/>
            <person name="Bonito G."/>
        </authorList>
    </citation>
    <scope>NUCLEOTIDE SEQUENCE</scope>
    <source>
        <strain evidence="15">NRRL 6426</strain>
    </source>
</reference>
<dbReference type="OrthoDB" id="2154311at2759"/>
<evidence type="ECO:0000256" key="7">
    <source>
        <dbReference type="ARBA" id="ARBA00022723"/>
    </source>
</evidence>
<feature type="region of interest" description="Disordered" evidence="13">
    <location>
        <begin position="1"/>
        <end position="22"/>
    </location>
</feature>
<name>A0A9P5V8H7_9FUNG</name>
<sequence>MYFPPTANSATSSTADSACDANDEPRFYPPLWQQRRNLARRILDENHATSVIDFGCGEAALISLLIWETTGDYPITRLVGVELSEDRLQLAREACQPQDFELGSNLRVNELTIDLFQGSVDQSDQRLIGFDALVCLEVVEHLDPPVLEKFWSVVLGALKPKMVIVSTPNAEFNIYFPQLNYGKPNAIFRNDDHRFEWTRQEFQDWCNTAAGQYGYDVTYTGAGALPGYNPEVGLCTQFAILHAHNPSQRPALASPGANADDQPYHLFSRVEYPIYKEQHSDDEILEYLHEKIACIRPRLPEPYEELDDAGYHNGTSYGHAGGDHGTKSPCTSDQPDKTSSNVTPDDPLSEPSIELGVVLLEDLWIVLGVRQRCKTKVNLIRILSQSSLVRVEQETGLVRFDEDNPYWKEADRSLEAPYSQDDECSPRESNNDDWSDSSFYKDDYNNFEGEGEAERKPYGWAYQYCTDQEEQQTDVPLDDRGWSAWSDPPVTEYLPEWYNIQNDYRVDPIPAGTKLHSGIMEESRAVQRRIYAQLANLEYLEELYLGRLNPVSELVVTRIKKP</sequence>
<dbReference type="PANTHER" id="PTHR21404:SF3">
    <property type="entry name" value="SMALL RNA 2'-O-METHYLTRANSFERASE"/>
    <property type="match status" value="1"/>
</dbReference>
<feature type="domain" description="Methyltransferase type 12" evidence="14">
    <location>
        <begin position="52"/>
        <end position="160"/>
    </location>
</feature>
<dbReference type="EC" id="2.1.1.386" evidence="11"/>
<comment type="similarity">
    <text evidence="2">Belongs to the methyltransferase superfamily. HEN1 family.</text>
</comment>